<protein>
    <submittedName>
        <fullName evidence="4">Uncharacterized protein</fullName>
    </submittedName>
</protein>
<evidence type="ECO:0000313" key="4">
    <source>
        <dbReference type="EMBL" id="KAL3766693.1"/>
    </source>
</evidence>
<feature type="compositionally biased region" description="Basic and acidic residues" evidence="3">
    <location>
        <begin position="238"/>
        <end position="248"/>
    </location>
</feature>
<dbReference type="AlphaFoldDB" id="A0ABD3MSD0"/>
<dbReference type="PANTHER" id="PTHR43215">
    <property type="entry name" value="RADIAL SPOKE HEAD 1 HOMOLOG"/>
    <property type="match status" value="1"/>
</dbReference>
<comment type="caution">
    <text evidence="4">The sequence shown here is derived from an EMBL/GenBank/DDBJ whole genome shotgun (WGS) entry which is preliminary data.</text>
</comment>
<dbReference type="InterPro" id="IPR003409">
    <property type="entry name" value="MORN"/>
</dbReference>
<evidence type="ECO:0000256" key="3">
    <source>
        <dbReference type="SAM" id="MobiDB-lite"/>
    </source>
</evidence>
<keyword evidence="1" id="KW-0808">Transferase</keyword>
<organism evidence="4 5">
    <name type="scientific">Stephanodiscus triporus</name>
    <dbReference type="NCBI Taxonomy" id="2934178"/>
    <lineage>
        <taxon>Eukaryota</taxon>
        <taxon>Sar</taxon>
        <taxon>Stramenopiles</taxon>
        <taxon>Ochrophyta</taxon>
        <taxon>Bacillariophyta</taxon>
        <taxon>Coscinodiscophyceae</taxon>
        <taxon>Thalassiosirophycidae</taxon>
        <taxon>Stephanodiscales</taxon>
        <taxon>Stephanodiscaceae</taxon>
        <taxon>Stephanodiscus</taxon>
    </lineage>
</organism>
<feature type="region of interest" description="Disordered" evidence="3">
    <location>
        <begin position="358"/>
        <end position="379"/>
    </location>
</feature>
<feature type="region of interest" description="Disordered" evidence="3">
    <location>
        <begin position="429"/>
        <end position="479"/>
    </location>
</feature>
<dbReference type="Gene3D" id="2.20.110.10">
    <property type="entry name" value="Histone H3 K4-specific methyltransferase SET7/9 N-terminal domain"/>
    <property type="match status" value="2"/>
</dbReference>
<name>A0ABD3MSD0_9STRA</name>
<evidence type="ECO:0000256" key="2">
    <source>
        <dbReference type="ARBA" id="ARBA00022737"/>
    </source>
</evidence>
<dbReference type="EMBL" id="JALLAZ020001724">
    <property type="protein sequence ID" value="KAL3766693.1"/>
    <property type="molecule type" value="Genomic_DNA"/>
</dbReference>
<accession>A0ABD3MSD0</accession>
<sequence length="742" mass="82072">MSFDSYVREQRLRDGCCPNCGTRLYKVAISGSGVMSKMFKKMNVVDGTKGLHSSPDLIKMTPLTIPGVVERGQCIRCADGITSEGVHVGGVGRAVVYGVPSTTVNAVPVFASQTASGPPTPSAREKGKLREVRKLPPPQSKPRIKANDILGDGGEINHGDLKQPPEDLLGLYNDQAAASGGDLLCFTGGEEDESESDISSEDDESLEDYPLLDMNFCHLETDHASISVVNSLRSVRSGDEYDMDDRKPPAKPRLPSKRAPPFSPKMEKSSGEILEPTTQLPKNDTVKFECPLGMSHEVFYELPIEMQKEVVESRSNDARHSSGNAGLCSNATSPAGDVDPEFLASLPEQIRQEILEQATREQLSDNTPHKTRPAATISSRGKLSVSTVSFLTEYQMNEEDFNILPEDIKNDIINEKSRSRGMAVEGIPENKNIDESGYDPEALASLPEEVRKEVLDEARRQREKQRQKNNKPKSVVGAHSVDAPAGYDAETFAALPEYMQQELRDDATRQRAHWRYSADEYDNAGIIGAPVVLAQPMRLGGGTAESCTYEGEYNDFGKRHGDGVLKWANGDEYVGKFKDGFIEGRGTINFHDGTEYSGQWMKNRFHGEGCRRFNNGNVYNGQYICGKRQGLGKCYFANGDTYVGDWKKDTIHGFGKYYYSNGHRFEGMFRDGKRNGRGKYQLTDGRVEIYRYVNDCRVGSGVRWSANRKKAWLMIEGKAIKRVTSSEALAIAKDCGPIVEEP</sequence>
<dbReference type="Pfam" id="PF14377">
    <property type="entry name" value="UBM"/>
    <property type="match status" value="4"/>
</dbReference>
<dbReference type="InterPro" id="IPR025527">
    <property type="entry name" value="HUWE1/Rev1_UBM"/>
</dbReference>
<reference evidence="4 5" key="1">
    <citation type="submission" date="2024-10" db="EMBL/GenBank/DDBJ databases">
        <title>Updated reference genomes for cyclostephanoid diatoms.</title>
        <authorList>
            <person name="Roberts W.R."/>
            <person name="Alverson A.J."/>
        </authorList>
    </citation>
    <scope>NUCLEOTIDE SEQUENCE [LARGE SCALE GENOMIC DNA]</scope>
    <source>
        <strain evidence="4 5">AJA276-08</strain>
    </source>
</reference>
<feature type="region of interest" description="Disordered" evidence="3">
    <location>
        <begin position="313"/>
        <end position="340"/>
    </location>
</feature>
<dbReference type="GO" id="GO:0016740">
    <property type="term" value="F:transferase activity"/>
    <property type="evidence" value="ECO:0007669"/>
    <property type="project" value="UniProtKB-KW"/>
</dbReference>
<proteinExistence type="predicted"/>
<dbReference type="SUPFAM" id="SSF82185">
    <property type="entry name" value="Histone H3 K4-specific methyltransferase SET7/9 N-terminal domain"/>
    <property type="match status" value="2"/>
</dbReference>
<evidence type="ECO:0000256" key="1">
    <source>
        <dbReference type="ARBA" id="ARBA00022679"/>
    </source>
</evidence>
<dbReference type="Pfam" id="PF02493">
    <property type="entry name" value="MORN"/>
    <property type="match status" value="6"/>
</dbReference>
<dbReference type="PANTHER" id="PTHR43215:SF14">
    <property type="entry name" value="RADIAL SPOKE HEAD 1 HOMOLOG"/>
    <property type="match status" value="1"/>
</dbReference>
<evidence type="ECO:0000313" key="5">
    <source>
        <dbReference type="Proteomes" id="UP001530315"/>
    </source>
</evidence>
<keyword evidence="5" id="KW-1185">Reference proteome</keyword>
<keyword evidence="2" id="KW-0677">Repeat</keyword>
<feature type="compositionally biased region" description="Basic and acidic residues" evidence="3">
    <location>
        <begin position="448"/>
        <end position="466"/>
    </location>
</feature>
<dbReference type="Proteomes" id="UP001530315">
    <property type="component" value="Unassembled WGS sequence"/>
</dbReference>
<feature type="region of interest" description="Disordered" evidence="3">
    <location>
        <begin position="238"/>
        <end position="277"/>
    </location>
</feature>
<feature type="compositionally biased region" description="Polar residues" evidence="3">
    <location>
        <begin position="321"/>
        <end position="333"/>
    </location>
</feature>
<gene>
    <name evidence="4" type="ORF">ACHAW5_006951</name>
</gene>
<dbReference type="SMART" id="SM00698">
    <property type="entry name" value="MORN"/>
    <property type="match status" value="6"/>
</dbReference>
<dbReference type="Gene3D" id="6.10.250.1630">
    <property type="match status" value="2"/>
</dbReference>